<comment type="caution">
    <text evidence="1">The sequence shown here is derived from an EMBL/GenBank/DDBJ whole genome shotgun (WGS) entry which is preliminary data.</text>
</comment>
<reference evidence="1 2" key="1">
    <citation type="journal article" date="2022" name="New Phytol.">
        <title>Ecological generalism drives hyperdiversity of secondary metabolite gene clusters in xylarialean endophytes.</title>
        <authorList>
            <person name="Franco M.E.E."/>
            <person name="Wisecaver J.H."/>
            <person name="Arnold A.E."/>
            <person name="Ju Y.M."/>
            <person name="Slot J.C."/>
            <person name="Ahrendt S."/>
            <person name="Moore L.P."/>
            <person name="Eastman K.E."/>
            <person name="Scott K."/>
            <person name="Konkel Z."/>
            <person name="Mondo S.J."/>
            <person name="Kuo A."/>
            <person name="Hayes R.D."/>
            <person name="Haridas S."/>
            <person name="Andreopoulos B."/>
            <person name="Riley R."/>
            <person name="LaButti K."/>
            <person name="Pangilinan J."/>
            <person name="Lipzen A."/>
            <person name="Amirebrahimi M."/>
            <person name="Yan J."/>
            <person name="Adam C."/>
            <person name="Keymanesh K."/>
            <person name="Ng V."/>
            <person name="Louie K."/>
            <person name="Northen T."/>
            <person name="Drula E."/>
            <person name="Henrissat B."/>
            <person name="Hsieh H.M."/>
            <person name="Youens-Clark K."/>
            <person name="Lutzoni F."/>
            <person name="Miadlikowska J."/>
            <person name="Eastwood D.C."/>
            <person name="Hamelin R.C."/>
            <person name="Grigoriev I.V."/>
            <person name="U'Ren J.M."/>
        </authorList>
    </citation>
    <scope>NUCLEOTIDE SEQUENCE [LARGE SCALE GENOMIC DNA]</scope>
    <source>
        <strain evidence="1 2">CBS 119005</strain>
    </source>
</reference>
<keyword evidence="2" id="KW-1185">Reference proteome</keyword>
<accession>A0ACB9YNH6</accession>
<evidence type="ECO:0000313" key="1">
    <source>
        <dbReference type="EMBL" id="KAI4860933.1"/>
    </source>
</evidence>
<name>A0ACB9YNH6_9PEZI</name>
<dbReference type="Proteomes" id="UP001497700">
    <property type="component" value="Unassembled WGS sequence"/>
</dbReference>
<protein>
    <submittedName>
        <fullName evidence="1">Acyl-CoA N-acyltransferase</fullName>
    </submittedName>
</protein>
<sequence length="212" mass="23707">MPLELRPADGSDARRAADIESAAYAPNPFNRILFPGPFPPGVLDGRARQLVAELDSDGSTRWFKVVDTDLPPKEQTVAFAKWHVYDKSPKPTPRTFGAGCNVEACELLFGGMAKQRVRILGDRPYYYLSLLHTEPKHQGRGAGGMLVEWGVQEARKHNMIAYLESSESGHSLYKKYGFRDVECLSIDLSKWGATENHNTWFMICHPPEAATK</sequence>
<organism evidence="1 2">
    <name type="scientific">Hypoxylon rubiginosum</name>
    <dbReference type="NCBI Taxonomy" id="110542"/>
    <lineage>
        <taxon>Eukaryota</taxon>
        <taxon>Fungi</taxon>
        <taxon>Dikarya</taxon>
        <taxon>Ascomycota</taxon>
        <taxon>Pezizomycotina</taxon>
        <taxon>Sordariomycetes</taxon>
        <taxon>Xylariomycetidae</taxon>
        <taxon>Xylariales</taxon>
        <taxon>Hypoxylaceae</taxon>
        <taxon>Hypoxylon</taxon>
    </lineage>
</organism>
<evidence type="ECO:0000313" key="2">
    <source>
        <dbReference type="Proteomes" id="UP001497700"/>
    </source>
</evidence>
<dbReference type="EMBL" id="MU393567">
    <property type="protein sequence ID" value="KAI4860933.1"/>
    <property type="molecule type" value="Genomic_DNA"/>
</dbReference>
<proteinExistence type="predicted"/>
<gene>
    <name evidence="1" type="ORF">F4820DRAFT_435232</name>
</gene>